<proteinExistence type="predicted"/>
<dbReference type="AlphaFoldDB" id="A0A6B0RNC7"/>
<feature type="compositionally biased region" description="Polar residues" evidence="1">
    <location>
        <begin position="149"/>
        <end position="164"/>
    </location>
</feature>
<sequence>MASPAGQVGPGGQRGTTPFLVRTRPQGGPPTARVQEKAAECGPLGLVISWVEEQPFQSSRGQRVPGPCARPASLPTSSVRTAAAAKPLPLLRLQPLQTPSGCPLEPLRSPGAAPSAGQGVGSLASRSQSFEALPHASCILSLSAPSATQGAHNTDSEECTNGSPSHLAWNPEDPARLSAIGIEEMQALGSSVGPQHNANIKDSKEPRDIMVHRALGIAKPRLRYF</sequence>
<evidence type="ECO:0000313" key="2">
    <source>
        <dbReference type="EMBL" id="MXQ88833.1"/>
    </source>
</evidence>
<comment type="caution">
    <text evidence="2">The sequence shown here is derived from an EMBL/GenBank/DDBJ whole genome shotgun (WGS) entry which is preliminary data.</text>
</comment>
<feature type="region of interest" description="Disordered" evidence="1">
    <location>
        <begin position="1"/>
        <end position="33"/>
    </location>
</feature>
<evidence type="ECO:0000313" key="3">
    <source>
        <dbReference type="Proteomes" id="UP000322234"/>
    </source>
</evidence>
<accession>A0A6B0RNC7</accession>
<keyword evidence="3" id="KW-1185">Reference proteome</keyword>
<organism evidence="2 3">
    <name type="scientific">Bos mutus</name>
    <name type="common">wild yak</name>
    <dbReference type="NCBI Taxonomy" id="72004"/>
    <lineage>
        <taxon>Eukaryota</taxon>
        <taxon>Metazoa</taxon>
        <taxon>Chordata</taxon>
        <taxon>Craniata</taxon>
        <taxon>Vertebrata</taxon>
        <taxon>Euteleostomi</taxon>
        <taxon>Mammalia</taxon>
        <taxon>Eutheria</taxon>
        <taxon>Laurasiatheria</taxon>
        <taxon>Artiodactyla</taxon>
        <taxon>Ruminantia</taxon>
        <taxon>Pecora</taxon>
        <taxon>Bovidae</taxon>
        <taxon>Bovinae</taxon>
        <taxon>Bos</taxon>
    </lineage>
</organism>
<gene>
    <name evidence="2" type="ORF">E5288_WYG012205</name>
</gene>
<evidence type="ECO:0000256" key="1">
    <source>
        <dbReference type="SAM" id="MobiDB-lite"/>
    </source>
</evidence>
<dbReference type="EMBL" id="VBQZ03000050">
    <property type="protein sequence ID" value="MXQ88833.1"/>
    <property type="molecule type" value="Genomic_DNA"/>
</dbReference>
<protein>
    <submittedName>
        <fullName evidence="2">Uncharacterized protein</fullName>
    </submittedName>
</protein>
<reference evidence="2" key="1">
    <citation type="submission" date="2019-10" db="EMBL/GenBank/DDBJ databases">
        <title>The sequence and de novo assembly of the wild yak genome.</title>
        <authorList>
            <person name="Liu Y."/>
        </authorList>
    </citation>
    <scope>NUCLEOTIDE SEQUENCE [LARGE SCALE GENOMIC DNA]</scope>
    <source>
        <strain evidence="2">WY2019</strain>
    </source>
</reference>
<name>A0A6B0RNC7_9CETA</name>
<dbReference type="Proteomes" id="UP000322234">
    <property type="component" value="Unassembled WGS sequence"/>
</dbReference>
<feature type="region of interest" description="Disordered" evidence="1">
    <location>
        <begin position="99"/>
        <end position="122"/>
    </location>
</feature>
<feature type="region of interest" description="Disordered" evidence="1">
    <location>
        <begin position="149"/>
        <end position="168"/>
    </location>
</feature>